<accession>A0A401W3X4</accession>
<protein>
    <submittedName>
        <fullName evidence="1">Putative antitoxin YwqK</fullName>
    </submittedName>
</protein>
<organism evidence="1 2">
    <name type="scientific">Streptomyces paromomycinus</name>
    <name type="common">Streptomyces rimosus subsp. paromomycinus</name>
    <dbReference type="NCBI Taxonomy" id="92743"/>
    <lineage>
        <taxon>Bacteria</taxon>
        <taxon>Bacillati</taxon>
        <taxon>Actinomycetota</taxon>
        <taxon>Actinomycetes</taxon>
        <taxon>Kitasatosporales</taxon>
        <taxon>Streptomycetaceae</taxon>
        <taxon>Streptomyces</taxon>
    </lineage>
</organism>
<dbReference type="Pfam" id="PF07661">
    <property type="entry name" value="MORN_2"/>
    <property type="match status" value="2"/>
</dbReference>
<evidence type="ECO:0000313" key="2">
    <source>
        <dbReference type="Proteomes" id="UP000286746"/>
    </source>
</evidence>
<dbReference type="Proteomes" id="UP000286746">
    <property type="component" value="Unassembled WGS sequence"/>
</dbReference>
<comment type="caution">
    <text evidence="1">The sequence shown here is derived from an EMBL/GenBank/DDBJ whole genome shotgun (WGS) entry which is preliminary data.</text>
</comment>
<dbReference type="InterPro" id="IPR011652">
    <property type="entry name" value="MORN_2"/>
</dbReference>
<reference evidence="1 2" key="1">
    <citation type="submission" date="2018-11" db="EMBL/GenBank/DDBJ databases">
        <title>Whole genome sequence of Streptomyces paromomycinus NBRC 15454(T).</title>
        <authorList>
            <person name="Komaki H."/>
            <person name="Tamura T."/>
        </authorList>
    </citation>
    <scope>NUCLEOTIDE SEQUENCE [LARGE SCALE GENOMIC DNA]</scope>
    <source>
        <strain evidence="1 2">NBRC 15454</strain>
    </source>
</reference>
<dbReference type="AlphaFoldDB" id="A0A401W3X4"/>
<dbReference type="SUPFAM" id="SSF82185">
    <property type="entry name" value="Histone H3 K4-specific methyltransferase SET7/9 N-terminal domain"/>
    <property type="match status" value="1"/>
</dbReference>
<dbReference type="EMBL" id="BHZD01000001">
    <property type="protein sequence ID" value="GCD44001.1"/>
    <property type="molecule type" value="Genomic_DNA"/>
</dbReference>
<dbReference type="RefSeq" id="WP_125054983.1">
    <property type="nucleotide sequence ID" value="NZ_BHZD01000001.1"/>
</dbReference>
<evidence type="ECO:0000313" key="1">
    <source>
        <dbReference type="EMBL" id="GCD44001.1"/>
    </source>
</evidence>
<dbReference type="Gene3D" id="2.20.110.10">
    <property type="entry name" value="Histone H3 K4-specific methyltransferase SET7/9 N-terminal domain"/>
    <property type="match status" value="1"/>
</dbReference>
<gene>
    <name evidence="1" type="primary">ywqK</name>
    <name evidence="1" type="ORF">GKJPGBOP_03687</name>
</gene>
<sequence length="123" mass="14269">MTSVPRIDVDDPDVDMDHAQRLLYRGTPFTGEVAEYQDEQLISLDEYTEGVLHGKSREWYRDGTLRSEGTVRDGRAWGEFKEWHPNGTLRSRKYFDSSPASLREEDTWDEQGAALTSWRRDNG</sequence>
<proteinExistence type="predicted"/>
<keyword evidence="2" id="KW-1185">Reference proteome</keyword>
<name>A0A401W3X4_STREY</name>